<sequence length="149" mass="15838">MPLLDRHRERAALDGLLGDVRSGRGRALVLRGEAGVGKSALLQHTVGLATDMRVVHTVGAESEMELAFAGLHLLLAPLLDRIERLPGPQGDALAVAFGLRKGDAPDRFMIGLAVLTLLAEAAEERALLCVIDDAQWLDQSSAQVLAFVA</sequence>
<accession>A0ABW3CHF7</accession>
<dbReference type="PANTHER" id="PTHR16305:SF35">
    <property type="entry name" value="TRANSCRIPTIONAL ACTIVATOR DOMAIN"/>
    <property type="match status" value="1"/>
</dbReference>
<dbReference type="EMBL" id="JBHTIR010002106">
    <property type="protein sequence ID" value="MFD0853365.1"/>
    <property type="molecule type" value="Genomic_DNA"/>
</dbReference>
<organism evidence="4 5">
    <name type="scientific">Actinomadura adrarensis</name>
    <dbReference type="NCBI Taxonomy" id="1819600"/>
    <lineage>
        <taxon>Bacteria</taxon>
        <taxon>Bacillati</taxon>
        <taxon>Actinomycetota</taxon>
        <taxon>Actinomycetes</taxon>
        <taxon>Streptosporangiales</taxon>
        <taxon>Thermomonosporaceae</taxon>
        <taxon>Actinomadura</taxon>
    </lineage>
</organism>
<dbReference type="SUPFAM" id="SSF52540">
    <property type="entry name" value="P-loop containing nucleoside triphosphate hydrolases"/>
    <property type="match status" value="1"/>
</dbReference>
<keyword evidence="5" id="KW-1185">Reference proteome</keyword>
<protein>
    <submittedName>
        <fullName evidence="4">ATP-binding protein</fullName>
    </submittedName>
</protein>
<dbReference type="InterPro" id="IPR041664">
    <property type="entry name" value="AAA_16"/>
</dbReference>
<keyword evidence="2 4" id="KW-0067">ATP-binding</keyword>
<name>A0ABW3CHF7_9ACTN</name>
<feature type="domain" description="Orc1-like AAA ATPase" evidence="3">
    <location>
        <begin position="5"/>
        <end position="147"/>
    </location>
</feature>
<evidence type="ECO:0000259" key="3">
    <source>
        <dbReference type="Pfam" id="PF13191"/>
    </source>
</evidence>
<proteinExistence type="predicted"/>
<dbReference type="InterPro" id="IPR027417">
    <property type="entry name" value="P-loop_NTPase"/>
</dbReference>
<evidence type="ECO:0000256" key="2">
    <source>
        <dbReference type="ARBA" id="ARBA00022840"/>
    </source>
</evidence>
<feature type="non-terminal residue" evidence="4">
    <location>
        <position position="149"/>
    </location>
</feature>
<comment type="caution">
    <text evidence="4">The sequence shown here is derived from an EMBL/GenBank/DDBJ whole genome shotgun (WGS) entry which is preliminary data.</text>
</comment>
<reference evidence="5" key="1">
    <citation type="journal article" date="2019" name="Int. J. Syst. Evol. Microbiol.">
        <title>The Global Catalogue of Microorganisms (GCM) 10K type strain sequencing project: providing services to taxonomists for standard genome sequencing and annotation.</title>
        <authorList>
            <consortium name="The Broad Institute Genomics Platform"/>
            <consortium name="The Broad Institute Genome Sequencing Center for Infectious Disease"/>
            <person name="Wu L."/>
            <person name="Ma J."/>
        </authorList>
    </citation>
    <scope>NUCLEOTIDE SEQUENCE [LARGE SCALE GENOMIC DNA]</scope>
    <source>
        <strain evidence="5">JCM 31696</strain>
    </source>
</reference>
<evidence type="ECO:0000256" key="1">
    <source>
        <dbReference type="ARBA" id="ARBA00022741"/>
    </source>
</evidence>
<keyword evidence="1" id="KW-0547">Nucleotide-binding</keyword>
<dbReference type="Pfam" id="PF13191">
    <property type="entry name" value="AAA_16"/>
    <property type="match status" value="1"/>
</dbReference>
<dbReference type="GO" id="GO:0005524">
    <property type="term" value="F:ATP binding"/>
    <property type="evidence" value="ECO:0007669"/>
    <property type="project" value="UniProtKB-KW"/>
</dbReference>
<dbReference type="Proteomes" id="UP001597083">
    <property type="component" value="Unassembled WGS sequence"/>
</dbReference>
<evidence type="ECO:0000313" key="5">
    <source>
        <dbReference type="Proteomes" id="UP001597083"/>
    </source>
</evidence>
<dbReference type="PANTHER" id="PTHR16305">
    <property type="entry name" value="TESTICULAR SOLUBLE ADENYLYL CYCLASE"/>
    <property type="match status" value="1"/>
</dbReference>
<evidence type="ECO:0000313" key="4">
    <source>
        <dbReference type="EMBL" id="MFD0853365.1"/>
    </source>
</evidence>
<gene>
    <name evidence="4" type="ORF">ACFQ07_14080</name>
</gene>